<protein>
    <submittedName>
        <fullName evidence="2">Secondary thiamine-phosphate synthase enzyme</fullName>
    </submittedName>
</protein>
<dbReference type="NCBIfam" id="TIGR00149">
    <property type="entry name" value="TIGR00149_YjbQ"/>
    <property type="match status" value="1"/>
</dbReference>
<comment type="similarity">
    <text evidence="1">Belongs to the UPF0047 family.</text>
</comment>
<dbReference type="InterPro" id="IPR035917">
    <property type="entry name" value="YjbQ-like_sf"/>
</dbReference>
<dbReference type="PANTHER" id="PTHR30615">
    <property type="entry name" value="UNCHARACTERIZED PROTEIN YJBQ-RELATED"/>
    <property type="match status" value="1"/>
</dbReference>
<sequence>MHRLSLNTHQKMEMLDITPMVRQVVAQEGIQEGIAVIYSPHTTAAITVNENWDADVVHDVLLFLRQTIPTRYPGFRHQEGNSDSHIMVNLMGSSATVIIEQGALMLGQWQGIFFCEFDGPRQRQFWVQLVGQ</sequence>
<dbReference type="PANTHER" id="PTHR30615:SF8">
    <property type="entry name" value="UPF0047 PROTEIN C4A8.02C"/>
    <property type="match status" value="1"/>
</dbReference>
<reference evidence="3" key="1">
    <citation type="submission" date="2017-04" db="EMBL/GenBank/DDBJ databases">
        <authorList>
            <person name="Varghese N."/>
            <person name="Submissions S."/>
        </authorList>
    </citation>
    <scope>NUCLEOTIDE SEQUENCE [LARGE SCALE GENOMIC DNA]</scope>
    <source>
        <strain evidence="3">DSM 9293</strain>
    </source>
</reference>
<dbReference type="STRING" id="28034.BFX07_15060"/>
<keyword evidence="3" id="KW-1185">Reference proteome</keyword>
<dbReference type="RefSeq" id="WP_084661457.1">
    <property type="nucleotide sequence ID" value="NZ_FWWY01000001.1"/>
</dbReference>
<dbReference type="Pfam" id="PF01894">
    <property type="entry name" value="YjbQ"/>
    <property type="match status" value="1"/>
</dbReference>
<accession>A0A1W1WFU2</accession>
<dbReference type="Proteomes" id="UP000192660">
    <property type="component" value="Unassembled WGS sequence"/>
</dbReference>
<dbReference type="OrthoDB" id="9801725at2"/>
<dbReference type="InterPro" id="IPR001602">
    <property type="entry name" value="UPF0047_YjbQ-like"/>
</dbReference>
<organism evidence="2 3">
    <name type="scientific">Sulfobacillus thermosulfidooxidans (strain DSM 9293 / VKM B-1269 / AT-1)</name>
    <dbReference type="NCBI Taxonomy" id="929705"/>
    <lineage>
        <taxon>Bacteria</taxon>
        <taxon>Bacillati</taxon>
        <taxon>Bacillota</taxon>
        <taxon>Clostridia</taxon>
        <taxon>Eubacteriales</taxon>
        <taxon>Clostridiales Family XVII. Incertae Sedis</taxon>
        <taxon>Sulfobacillus</taxon>
    </lineage>
</organism>
<name>A0A1W1WFU2_SULTA</name>
<proteinExistence type="inferred from homology"/>
<evidence type="ECO:0000313" key="3">
    <source>
        <dbReference type="Proteomes" id="UP000192660"/>
    </source>
</evidence>
<dbReference type="PIRSF" id="PIRSF004681">
    <property type="entry name" value="UCP004681"/>
    <property type="match status" value="1"/>
</dbReference>
<evidence type="ECO:0000313" key="2">
    <source>
        <dbReference type="EMBL" id="SMC05049.1"/>
    </source>
</evidence>
<dbReference type="Gene3D" id="2.60.120.460">
    <property type="entry name" value="YjbQ-like"/>
    <property type="match status" value="1"/>
</dbReference>
<dbReference type="SUPFAM" id="SSF111038">
    <property type="entry name" value="YjbQ-like"/>
    <property type="match status" value="1"/>
</dbReference>
<dbReference type="EMBL" id="FWWY01000001">
    <property type="protein sequence ID" value="SMC05049.1"/>
    <property type="molecule type" value="Genomic_DNA"/>
</dbReference>
<dbReference type="AlphaFoldDB" id="A0A1W1WFU2"/>
<gene>
    <name evidence="2" type="ORF">SAMN00768000_1995</name>
</gene>
<evidence type="ECO:0000256" key="1">
    <source>
        <dbReference type="ARBA" id="ARBA00005534"/>
    </source>
</evidence>